<dbReference type="eggNOG" id="COG1846">
    <property type="taxonomic scope" value="Bacteria"/>
</dbReference>
<dbReference type="PROSITE" id="PS50995">
    <property type="entry name" value="HTH_MARR_2"/>
    <property type="match status" value="1"/>
</dbReference>
<dbReference type="Gene3D" id="1.10.10.10">
    <property type="entry name" value="Winged helix-like DNA-binding domain superfamily/Winged helix DNA-binding domain"/>
    <property type="match status" value="1"/>
</dbReference>
<dbReference type="Pfam" id="PF01047">
    <property type="entry name" value="MarR"/>
    <property type="match status" value="1"/>
</dbReference>
<dbReference type="SUPFAM" id="SSF46785">
    <property type="entry name" value="Winged helix' DNA-binding domain"/>
    <property type="match status" value="1"/>
</dbReference>
<dbReference type="InterPro" id="IPR036390">
    <property type="entry name" value="WH_DNA-bd_sf"/>
</dbReference>
<organism evidence="2 3">
    <name type="scientific">Gordonia amarae NBRC 15530</name>
    <dbReference type="NCBI Taxonomy" id="1075090"/>
    <lineage>
        <taxon>Bacteria</taxon>
        <taxon>Bacillati</taxon>
        <taxon>Actinomycetota</taxon>
        <taxon>Actinomycetes</taxon>
        <taxon>Mycobacteriales</taxon>
        <taxon>Gordoniaceae</taxon>
        <taxon>Gordonia</taxon>
    </lineage>
</organism>
<evidence type="ECO:0000259" key="1">
    <source>
        <dbReference type="PROSITE" id="PS50995"/>
    </source>
</evidence>
<dbReference type="GO" id="GO:0003700">
    <property type="term" value="F:DNA-binding transcription factor activity"/>
    <property type="evidence" value="ECO:0007669"/>
    <property type="project" value="InterPro"/>
</dbReference>
<evidence type="ECO:0000313" key="3">
    <source>
        <dbReference type="Proteomes" id="UP000006023"/>
    </source>
</evidence>
<reference evidence="2 3" key="1">
    <citation type="submission" date="2011-11" db="EMBL/GenBank/DDBJ databases">
        <title>Whole genome shotgun sequence of Gordonia amarae NBRC 15530.</title>
        <authorList>
            <person name="Takarada H."/>
            <person name="Hosoyama A."/>
            <person name="Tsuchikane K."/>
            <person name="Katsumata H."/>
            <person name="Yamazaki S."/>
            <person name="Fujita N."/>
        </authorList>
    </citation>
    <scope>NUCLEOTIDE SEQUENCE [LARGE SCALE GENOMIC DNA]</scope>
    <source>
        <strain evidence="2 3">NBRC 15530</strain>
    </source>
</reference>
<dbReference type="PANTHER" id="PTHR39515">
    <property type="entry name" value="CONSERVED PROTEIN"/>
    <property type="match status" value="1"/>
</dbReference>
<proteinExistence type="predicted"/>
<dbReference type="SMART" id="SM00347">
    <property type="entry name" value="HTH_MARR"/>
    <property type="match status" value="1"/>
</dbReference>
<dbReference type="InterPro" id="IPR052526">
    <property type="entry name" value="HTH-type_Bedaq_tolerance"/>
</dbReference>
<name>G7GS73_9ACTN</name>
<protein>
    <submittedName>
        <fullName evidence="2">Putative MarR family transcriptional regulator</fullName>
    </submittedName>
</protein>
<sequence length="177" mass="19224">MSISLFIVNENYDADRLPGDLSLVVVRLARRLRGRRGTKSVSLTQLSALNTLHHEGPMTPGALAMAERVQPPSMTRVIASLAELGMVRRDPHPTDGRQAIVSLAERGVNAIAEELAAREEWLSRRLAELSPDERETLQRVVGIMDKIIRSADDVDAIAPRASMGTVPPPPAVIVPVA</sequence>
<comment type="caution">
    <text evidence="2">The sequence shown here is derived from an EMBL/GenBank/DDBJ whole genome shotgun (WGS) entry which is preliminary data.</text>
</comment>
<dbReference type="PANTHER" id="PTHR39515:SF2">
    <property type="entry name" value="HTH-TYPE TRANSCRIPTIONAL REGULATOR RV0880"/>
    <property type="match status" value="1"/>
</dbReference>
<dbReference type="STRING" id="1075090.GOAMR_52_00340"/>
<keyword evidence="3" id="KW-1185">Reference proteome</keyword>
<feature type="domain" description="HTH marR-type" evidence="1">
    <location>
        <begin position="14"/>
        <end position="146"/>
    </location>
</feature>
<gene>
    <name evidence="2" type="ORF">GOAMR_52_00340</name>
</gene>
<dbReference type="EMBL" id="BAED01000052">
    <property type="protein sequence ID" value="GAB06437.1"/>
    <property type="molecule type" value="Genomic_DNA"/>
</dbReference>
<dbReference type="Proteomes" id="UP000006023">
    <property type="component" value="Unassembled WGS sequence"/>
</dbReference>
<dbReference type="InterPro" id="IPR000835">
    <property type="entry name" value="HTH_MarR-typ"/>
</dbReference>
<accession>G7GS73</accession>
<evidence type="ECO:0000313" key="2">
    <source>
        <dbReference type="EMBL" id="GAB06437.1"/>
    </source>
</evidence>
<dbReference type="InterPro" id="IPR036388">
    <property type="entry name" value="WH-like_DNA-bd_sf"/>
</dbReference>
<dbReference type="AlphaFoldDB" id="G7GS73"/>